<keyword evidence="2" id="KW-1185">Reference proteome</keyword>
<accession>C5KHT0</accession>
<dbReference type="EMBL" id="GG673069">
    <property type="protein sequence ID" value="EER16142.1"/>
    <property type="molecule type" value="Genomic_DNA"/>
</dbReference>
<gene>
    <name evidence="1" type="ORF">Pmar_PMAR003605</name>
</gene>
<dbReference type="Proteomes" id="UP000007800">
    <property type="component" value="Unassembled WGS sequence"/>
</dbReference>
<dbReference type="InParanoid" id="C5KHT0"/>
<dbReference type="GeneID" id="9061204"/>
<organism evidence="2">
    <name type="scientific">Perkinsus marinus (strain ATCC 50983 / TXsc)</name>
    <dbReference type="NCBI Taxonomy" id="423536"/>
    <lineage>
        <taxon>Eukaryota</taxon>
        <taxon>Sar</taxon>
        <taxon>Alveolata</taxon>
        <taxon>Perkinsozoa</taxon>
        <taxon>Perkinsea</taxon>
        <taxon>Perkinsida</taxon>
        <taxon>Perkinsidae</taxon>
        <taxon>Perkinsus</taxon>
    </lineage>
</organism>
<name>C5KHT0_PERM5</name>
<protein>
    <submittedName>
        <fullName evidence="1">Uncharacterized protein</fullName>
    </submittedName>
</protein>
<evidence type="ECO:0000313" key="2">
    <source>
        <dbReference type="Proteomes" id="UP000007800"/>
    </source>
</evidence>
<evidence type="ECO:0000313" key="1">
    <source>
        <dbReference type="EMBL" id="EER16142.1"/>
    </source>
</evidence>
<proteinExistence type="predicted"/>
<dbReference type="AlphaFoldDB" id="C5KHT0"/>
<sequence>MFLKLNRTRLGQLLLRFPKDFVIEGQKASGKVTLIHPEVIQCPSTPVPLEKDIVHDNTTADDMKISAESPSGMEKNDTQGNVFSQAGRNYYGDTTLGVPGNDGSTLTLSARSVGYLKNSRLADLGMGLSVDVLGLTKGIVQHVVHGTTTTTAAAVVTATIGQSWDSPRFDTVFRPTEVYG</sequence>
<reference evidence="1 2" key="1">
    <citation type="submission" date="2008-07" db="EMBL/GenBank/DDBJ databases">
        <authorList>
            <person name="El-Sayed N."/>
            <person name="Caler E."/>
            <person name="Inman J."/>
            <person name="Amedeo P."/>
            <person name="Hass B."/>
            <person name="Wortman J."/>
        </authorList>
    </citation>
    <scope>NUCLEOTIDE SEQUENCE [LARGE SCALE GENOMIC DNA]</scope>
    <source>
        <strain evidence="2">ATCC 50983 / TXsc</strain>
    </source>
</reference>
<dbReference type="RefSeq" id="XP_002784346.1">
    <property type="nucleotide sequence ID" value="XM_002784300.1"/>
</dbReference>